<organism evidence="1 2">
    <name type="scientific">Dryococelus australis</name>
    <dbReference type="NCBI Taxonomy" id="614101"/>
    <lineage>
        <taxon>Eukaryota</taxon>
        <taxon>Metazoa</taxon>
        <taxon>Ecdysozoa</taxon>
        <taxon>Arthropoda</taxon>
        <taxon>Hexapoda</taxon>
        <taxon>Insecta</taxon>
        <taxon>Pterygota</taxon>
        <taxon>Neoptera</taxon>
        <taxon>Polyneoptera</taxon>
        <taxon>Phasmatodea</taxon>
        <taxon>Verophasmatodea</taxon>
        <taxon>Anareolatae</taxon>
        <taxon>Phasmatidae</taxon>
        <taxon>Eurycanthinae</taxon>
        <taxon>Dryococelus</taxon>
    </lineage>
</organism>
<name>A0ABQ9GRY7_9NEOP</name>
<accession>A0ABQ9GRY7</accession>
<sequence>MTFASCADDIIDYTFQAYTHNTAIYFVGTHPWYNIPLTVHKRNRVNDYKFSSPHPTSISSQPLEDQSLLRTFGYEDVKDIG</sequence>
<evidence type="ECO:0000313" key="1">
    <source>
        <dbReference type="EMBL" id="KAJ8874796.1"/>
    </source>
</evidence>
<keyword evidence="2" id="KW-1185">Reference proteome</keyword>
<dbReference type="Proteomes" id="UP001159363">
    <property type="component" value="Chromosome 8"/>
</dbReference>
<reference evidence="1 2" key="1">
    <citation type="submission" date="2023-02" db="EMBL/GenBank/DDBJ databases">
        <title>LHISI_Scaffold_Assembly.</title>
        <authorList>
            <person name="Stuart O.P."/>
            <person name="Cleave R."/>
            <person name="Magrath M.J.L."/>
            <person name="Mikheyev A.S."/>
        </authorList>
    </citation>
    <scope>NUCLEOTIDE SEQUENCE [LARGE SCALE GENOMIC DNA]</scope>
    <source>
        <strain evidence="1">Daus_M_001</strain>
        <tissue evidence="1">Leg muscle</tissue>
    </source>
</reference>
<protein>
    <submittedName>
        <fullName evidence="1">Uncharacterized protein</fullName>
    </submittedName>
</protein>
<dbReference type="EMBL" id="JARBHB010000009">
    <property type="protein sequence ID" value="KAJ8874796.1"/>
    <property type="molecule type" value="Genomic_DNA"/>
</dbReference>
<gene>
    <name evidence="1" type="ORF">PR048_022685</name>
</gene>
<evidence type="ECO:0000313" key="2">
    <source>
        <dbReference type="Proteomes" id="UP001159363"/>
    </source>
</evidence>
<comment type="caution">
    <text evidence="1">The sequence shown here is derived from an EMBL/GenBank/DDBJ whole genome shotgun (WGS) entry which is preliminary data.</text>
</comment>
<proteinExistence type="predicted"/>